<evidence type="ECO:0000313" key="2">
    <source>
        <dbReference type="EMBL" id="SNS57379.1"/>
    </source>
</evidence>
<name>A0A239FKE8_9PSED</name>
<dbReference type="RefSeq" id="WP_089360126.1">
    <property type="nucleotide sequence ID" value="NZ_FZOG01000003.1"/>
</dbReference>
<gene>
    <name evidence="2" type="ORF">SAMN05216255_2662</name>
</gene>
<dbReference type="Pfam" id="PF09836">
    <property type="entry name" value="DUF2063"/>
    <property type="match status" value="1"/>
</dbReference>
<dbReference type="Gene3D" id="1.10.150.690">
    <property type="entry name" value="DUF2063"/>
    <property type="match status" value="1"/>
</dbReference>
<organism evidence="2 3">
    <name type="scientific">Pseudomonas segetis</name>
    <dbReference type="NCBI Taxonomy" id="298908"/>
    <lineage>
        <taxon>Bacteria</taxon>
        <taxon>Pseudomonadati</taxon>
        <taxon>Pseudomonadota</taxon>
        <taxon>Gammaproteobacteria</taxon>
        <taxon>Pseudomonadales</taxon>
        <taxon>Pseudomonadaceae</taxon>
        <taxon>Pseudomonas</taxon>
    </lineage>
</organism>
<accession>A0A239FKE8</accession>
<protein>
    <submittedName>
        <fullName evidence="2">Putative DNA-binding domain-containing protein</fullName>
    </submittedName>
</protein>
<dbReference type="EMBL" id="FZOG01000003">
    <property type="protein sequence ID" value="SNS57379.1"/>
    <property type="molecule type" value="Genomic_DNA"/>
</dbReference>
<dbReference type="InterPro" id="IPR044922">
    <property type="entry name" value="DUF2063_N_sf"/>
</dbReference>
<evidence type="ECO:0000259" key="1">
    <source>
        <dbReference type="Pfam" id="PF09836"/>
    </source>
</evidence>
<dbReference type="GO" id="GO:0003677">
    <property type="term" value="F:DNA binding"/>
    <property type="evidence" value="ECO:0007669"/>
    <property type="project" value="UniProtKB-KW"/>
</dbReference>
<dbReference type="Proteomes" id="UP000242915">
    <property type="component" value="Unassembled WGS sequence"/>
</dbReference>
<keyword evidence="3" id="KW-1185">Reference proteome</keyword>
<dbReference type="InterPro" id="IPR018640">
    <property type="entry name" value="DUF2063"/>
</dbReference>
<dbReference type="AlphaFoldDB" id="A0A239FKE8"/>
<keyword evidence="2" id="KW-0238">DNA-binding</keyword>
<sequence>MRLNQWQQEIEAYLLGADSLANDELRASLVGSPNLDVDLGLAIYHNAYRARLIETLRGDYQAVHGWMGDEEFDALALAYINAYPPDHFSLRWLGARFAEFIEAHLIPEQAEPLAELARFEWAFTLSFDAPDGEPLTEAVLASLQADEWPNLQARFLPSVQWQTLRYNTMALWRAIKEDTEFPGSHRLEQESVCLIWRAGLISRYRTLGPDEASALYKMAVQGGSFAELCTDLVPLGDNAMAQAITWIRQWLADGTLQRYMGEPVIYQVDSITSQ</sequence>
<evidence type="ECO:0000313" key="3">
    <source>
        <dbReference type="Proteomes" id="UP000242915"/>
    </source>
</evidence>
<reference evidence="3" key="1">
    <citation type="submission" date="2017-06" db="EMBL/GenBank/DDBJ databases">
        <authorList>
            <person name="Varghese N."/>
            <person name="Submissions S."/>
        </authorList>
    </citation>
    <scope>NUCLEOTIDE SEQUENCE [LARGE SCALE GENOMIC DNA]</scope>
    <source>
        <strain evidence="3">CIP 108523</strain>
    </source>
</reference>
<proteinExistence type="predicted"/>
<feature type="domain" description="Putative DNA-binding" evidence="1">
    <location>
        <begin position="5"/>
        <end position="101"/>
    </location>
</feature>